<organism evidence="7 8">
    <name type="scientific">Luteitalea pratensis</name>
    <dbReference type="NCBI Taxonomy" id="1855912"/>
    <lineage>
        <taxon>Bacteria</taxon>
        <taxon>Pseudomonadati</taxon>
        <taxon>Acidobacteriota</taxon>
        <taxon>Vicinamibacteria</taxon>
        <taxon>Vicinamibacterales</taxon>
        <taxon>Vicinamibacteraceae</taxon>
        <taxon>Luteitalea</taxon>
    </lineage>
</organism>
<evidence type="ECO:0000313" key="7">
    <source>
        <dbReference type="EMBL" id="AMY08972.1"/>
    </source>
</evidence>
<keyword evidence="5" id="KW-0411">Iron-sulfur</keyword>
<keyword evidence="8" id="KW-1185">Reference proteome</keyword>
<evidence type="ECO:0000256" key="2">
    <source>
        <dbReference type="ARBA" id="ARBA00022723"/>
    </source>
</evidence>
<dbReference type="InterPro" id="IPR006058">
    <property type="entry name" value="2Fe2S_fd_BS"/>
</dbReference>
<feature type="domain" description="2Fe-2S ferredoxin-type" evidence="6">
    <location>
        <begin position="5"/>
        <end position="79"/>
    </location>
</feature>
<dbReference type="SUPFAM" id="SSF47741">
    <property type="entry name" value="CO dehydrogenase ISP C-domain like"/>
    <property type="match status" value="1"/>
</dbReference>
<keyword evidence="1" id="KW-0001">2Fe-2S</keyword>
<evidence type="ECO:0000313" key="8">
    <source>
        <dbReference type="Proteomes" id="UP000076079"/>
    </source>
</evidence>
<dbReference type="PROSITE" id="PS00197">
    <property type="entry name" value="2FE2S_FER_1"/>
    <property type="match status" value="1"/>
</dbReference>
<protein>
    <submittedName>
        <fullName evidence="7">Nicotinate dehydrogenase subunit A</fullName>
        <ecNumber evidence="7">1.17.2.1</ecNumber>
    </submittedName>
</protein>
<dbReference type="InterPro" id="IPR002888">
    <property type="entry name" value="2Fe-2S-bd"/>
</dbReference>
<proteinExistence type="predicted"/>
<dbReference type="OrthoDB" id="9796880at2"/>
<dbReference type="RefSeq" id="WP_110170750.1">
    <property type="nucleotide sequence ID" value="NZ_CP015136.1"/>
</dbReference>
<dbReference type="Gene3D" id="1.10.150.120">
    <property type="entry name" value="[2Fe-2S]-binding domain"/>
    <property type="match status" value="1"/>
</dbReference>
<sequence length="161" mass="17159">MRTVARMTLTVNGRAWSGEVPDGTTLLDLLRDHATLTGTKYGCGEGQCGSCTVLADDKAVRACLTQASAARAVTTIEGLATGDRLHPVQQAFLDAQAFQCGFCTPGMIMGAVALLARTPRPTDDEIRHALDGHLCRCGTYPRIMRAVRAAGDALARQERRG</sequence>
<evidence type="ECO:0000259" key="6">
    <source>
        <dbReference type="PROSITE" id="PS51085"/>
    </source>
</evidence>
<dbReference type="InterPro" id="IPR001041">
    <property type="entry name" value="2Fe-2S_ferredoxin-type"/>
</dbReference>
<dbReference type="PATRIC" id="fig|1813736.3.peg.2287"/>
<dbReference type="GO" id="GO:0051537">
    <property type="term" value="F:2 iron, 2 sulfur cluster binding"/>
    <property type="evidence" value="ECO:0007669"/>
    <property type="project" value="UniProtKB-KW"/>
</dbReference>
<dbReference type="InterPro" id="IPR036010">
    <property type="entry name" value="2Fe-2S_ferredoxin-like_sf"/>
</dbReference>
<dbReference type="CDD" id="cd00207">
    <property type="entry name" value="fer2"/>
    <property type="match status" value="1"/>
</dbReference>
<accession>A0A143PK60</accession>
<dbReference type="KEGG" id="abac:LuPra_02180"/>
<dbReference type="Gene3D" id="3.10.20.30">
    <property type="match status" value="1"/>
</dbReference>
<dbReference type="SUPFAM" id="SSF54292">
    <property type="entry name" value="2Fe-2S ferredoxin-like"/>
    <property type="match status" value="1"/>
</dbReference>
<evidence type="ECO:0000256" key="5">
    <source>
        <dbReference type="ARBA" id="ARBA00023014"/>
    </source>
</evidence>
<dbReference type="PANTHER" id="PTHR44379">
    <property type="entry name" value="OXIDOREDUCTASE WITH IRON-SULFUR SUBUNIT"/>
    <property type="match status" value="1"/>
</dbReference>
<dbReference type="STRING" id="1855912.LuPra_02180"/>
<dbReference type="EMBL" id="CP015136">
    <property type="protein sequence ID" value="AMY08972.1"/>
    <property type="molecule type" value="Genomic_DNA"/>
</dbReference>
<dbReference type="Proteomes" id="UP000076079">
    <property type="component" value="Chromosome"/>
</dbReference>
<keyword evidence="2" id="KW-0479">Metal-binding</keyword>
<evidence type="ECO:0000256" key="1">
    <source>
        <dbReference type="ARBA" id="ARBA00022714"/>
    </source>
</evidence>
<dbReference type="FunFam" id="1.10.150.120:FF:000003">
    <property type="entry name" value="Carbon monoxide dehydrogenase, small subunit"/>
    <property type="match status" value="1"/>
</dbReference>
<dbReference type="Pfam" id="PF00111">
    <property type="entry name" value="Fer2"/>
    <property type="match status" value="1"/>
</dbReference>
<evidence type="ECO:0000256" key="4">
    <source>
        <dbReference type="ARBA" id="ARBA00023004"/>
    </source>
</evidence>
<dbReference type="EC" id="1.17.2.1" evidence="7"/>
<keyword evidence="3 7" id="KW-0560">Oxidoreductase</keyword>
<dbReference type="InterPro" id="IPR012675">
    <property type="entry name" value="Beta-grasp_dom_sf"/>
</dbReference>
<dbReference type="InterPro" id="IPR051452">
    <property type="entry name" value="Diverse_Oxidoreductases"/>
</dbReference>
<name>A0A143PK60_LUTPR</name>
<keyword evidence="4" id="KW-0408">Iron</keyword>
<dbReference type="InterPro" id="IPR036884">
    <property type="entry name" value="2Fe-2S-bd_dom_sf"/>
</dbReference>
<dbReference type="GO" id="GO:0016491">
    <property type="term" value="F:oxidoreductase activity"/>
    <property type="evidence" value="ECO:0007669"/>
    <property type="project" value="UniProtKB-KW"/>
</dbReference>
<dbReference type="PANTHER" id="PTHR44379:SF2">
    <property type="entry name" value="BLR6218 PROTEIN"/>
    <property type="match status" value="1"/>
</dbReference>
<gene>
    <name evidence="7" type="primary">nicA_1</name>
    <name evidence="7" type="ORF">LuPra_02180</name>
</gene>
<dbReference type="Pfam" id="PF01799">
    <property type="entry name" value="Fer2_2"/>
    <property type="match status" value="1"/>
</dbReference>
<reference evidence="7 8" key="1">
    <citation type="journal article" date="2016" name="Genome Announc.">
        <title>First Complete Genome Sequence of a Subdivision 6 Acidobacterium Strain.</title>
        <authorList>
            <person name="Huang S."/>
            <person name="Vieira S."/>
            <person name="Bunk B."/>
            <person name="Riedel T."/>
            <person name="Sproer C."/>
            <person name="Overmann J."/>
        </authorList>
    </citation>
    <scope>NUCLEOTIDE SEQUENCE [LARGE SCALE GENOMIC DNA]</scope>
    <source>
        <strain evidence="8">DSM 100886 HEG_-6_39</strain>
    </source>
</reference>
<reference evidence="8" key="2">
    <citation type="submission" date="2016-04" db="EMBL/GenBank/DDBJ databases">
        <title>First Complete Genome Sequence of a Subdivision 6 Acidobacterium.</title>
        <authorList>
            <person name="Huang S."/>
            <person name="Vieira S."/>
            <person name="Bunk B."/>
            <person name="Riedel T."/>
            <person name="Sproeer C."/>
            <person name="Overmann J."/>
        </authorList>
    </citation>
    <scope>NUCLEOTIDE SEQUENCE [LARGE SCALE GENOMIC DNA]</scope>
    <source>
        <strain evidence="8">DSM 100886 HEG_-6_39</strain>
    </source>
</reference>
<dbReference type="GO" id="GO:0046872">
    <property type="term" value="F:metal ion binding"/>
    <property type="evidence" value="ECO:0007669"/>
    <property type="project" value="UniProtKB-KW"/>
</dbReference>
<evidence type="ECO:0000256" key="3">
    <source>
        <dbReference type="ARBA" id="ARBA00023002"/>
    </source>
</evidence>
<dbReference type="PROSITE" id="PS51085">
    <property type="entry name" value="2FE2S_FER_2"/>
    <property type="match status" value="1"/>
</dbReference>
<dbReference type="AlphaFoldDB" id="A0A143PK60"/>